<feature type="domain" description="DEAD box helicase DbpA/CsdA RNA-binding" evidence="1">
    <location>
        <begin position="414"/>
        <end position="483"/>
    </location>
</feature>
<evidence type="ECO:0000313" key="3">
    <source>
        <dbReference type="Proteomes" id="UP001466331"/>
    </source>
</evidence>
<sequence length="489" mass="55966">MQHRIQQSKKNSSFLDSAKIRQAIEKKKDILIETEKNIIPYPAYFFRNKKNKIKREGLLVTWSETRIIDLIKQANTNNDRTFTFIGGKTSPRKEAGALNFPSKAVCGTNTRIIDHIRRENLSLEDVDTLIIEIPDKDNESLEPFFADIEFIISKIPSKPNIIAISSNIEKAENQLKKLSLHPQIINLSMWKKSRTENIIIETEDKKQDKSFIVSSLILAYGLKKTICYAEENLVEKIAKELTRLGIATGTILKNDVKSKIEKNVQKFSSLEIEILIIEEGQDFPPIYTTQAIIFTSPPSIKNYNQAINCLSPRTPSTFVFILSNYITDNNIEELKKKVVTDMKKENIPNIEQVISGFLGRLKEHIKEEDTEELEKYKKLFKKNIPLNMRSYVSGFMLKTILQTKDIKITPMQDIFIGAGKNRKIFPGDIKNLLISLEGVKESDIGNIRIMDNYSFAEVNETIIDKVVESLNGIEFKGKKLTVNYGKKKL</sequence>
<dbReference type="InterPro" id="IPR027417">
    <property type="entry name" value="P-loop_NTPase"/>
</dbReference>
<keyword evidence="2" id="KW-0067">ATP-binding</keyword>
<accession>A0ABU9UCI5</accession>
<keyword evidence="2" id="KW-0378">Hydrolase</keyword>
<dbReference type="CDD" id="cd12252">
    <property type="entry name" value="RRM_DbpA"/>
    <property type="match status" value="1"/>
</dbReference>
<evidence type="ECO:0000259" key="1">
    <source>
        <dbReference type="Pfam" id="PF03880"/>
    </source>
</evidence>
<dbReference type="EC" id="3.6.4.-" evidence="2"/>
<proteinExistence type="predicted"/>
<organism evidence="2 3">
    <name type="scientific">Rarispira pelagica</name>
    <dbReference type="NCBI Taxonomy" id="3141764"/>
    <lineage>
        <taxon>Bacteria</taxon>
        <taxon>Pseudomonadati</taxon>
        <taxon>Spirochaetota</taxon>
        <taxon>Spirochaetia</taxon>
        <taxon>Winmispirales</taxon>
        <taxon>Winmispiraceae</taxon>
        <taxon>Rarispira</taxon>
    </lineage>
</organism>
<comment type="caution">
    <text evidence="2">The sequence shown here is derived from an EMBL/GenBank/DDBJ whole genome shotgun (WGS) entry which is preliminary data.</text>
</comment>
<keyword evidence="3" id="KW-1185">Reference proteome</keyword>
<dbReference type="Pfam" id="PF03880">
    <property type="entry name" value="DbpA"/>
    <property type="match status" value="1"/>
</dbReference>
<name>A0ABU9UCI5_9SPIR</name>
<dbReference type="RefSeq" id="WP_420069833.1">
    <property type="nucleotide sequence ID" value="NZ_JBCHKQ010000003.1"/>
</dbReference>
<dbReference type="InterPro" id="IPR012677">
    <property type="entry name" value="Nucleotide-bd_a/b_plait_sf"/>
</dbReference>
<dbReference type="GO" id="GO:0004386">
    <property type="term" value="F:helicase activity"/>
    <property type="evidence" value="ECO:0007669"/>
    <property type="project" value="UniProtKB-KW"/>
</dbReference>
<dbReference type="Gene3D" id="3.40.50.300">
    <property type="entry name" value="P-loop containing nucleotide triphosphate hydrolases"/>
    <property type="match status" value="1"/>
</dbReference>
<dbReference type="InterPro" id="IPR005580">
    <property type="entry name" value="DbpA/CsdA_RNA-bd_dom"/>
</dbReference>
<dbReference type="Gene3D" id="3.30.70.330">
    <property type="match status" value="1"/>
</dbReference>
<gene>
    <name evidence="2" type="ORF">WKV44_07480</name>
</gene>
<protein>
    <submittedName>
        <fullName evidence="2">DEAD/DEAH box helicase</fullName>
        <ecNumber evidence="2">3.6.4.-</ecNumber>
    </submittedName>
</protein>
<keyword evidence="2" id="KW-0347">Helicase</keyword>
<keyword evidence="2" id="KW-0547">Nucleotide-binding</keyword>
<evidence type="ECO:0000313" key="2">
    <source>
        <dbReference type="EMBL" id="MEM5948383.1"/>
    </source>
</evidence>
<dbReference type="Proteomes" id="UP001466331">
    <property type="component" value="Unassembled WGS sequence"/>
</dbReference>
<dbReference type="GO" id="GO:0016787">
    <property type="term" value="F:hydrolase activity"/>
    <property type="evidence" value="ECO:0007669"/>
    <property type="project" value="UniProtKB-KW"/>
</dbReference>
<reference evidence="2 3" key="1">
    <citation type="submission" date="2024-03" db="EMBL/GenBank/DDBJ databases">
        <title>Ignisphaera cupida sp. nov., a hyperthermophilic hydrolytic archaeon from a hot spring of Kamchatka, and proposal of Ignisphaeraceae fam. nov.</title>
        <authorList>
            <person name="Podosokorskaya O.A."/>
            <person name="Elcheninov A.G."/>
            <person name="Maltseva A.I."/>
            <person name="Zayulina K.S."/>
            <person name="Novikov A."/>
            <person name="Merkel A.Y."/>
        </authorList>
    </citation>
    <scope>NUCLEOTIDE SEQUENCE [LARGE SCALE GENOMIC DNA]</scope>
    <source>
        <strain evidence="2 3">38H-sp</strain>
    </source>
</reference>
<dbReference type="EMBL" id="JBCHKQ010000003">
    <property type="protein sequence ID" value="MEM5948383.1"/>
    <property type="molecule type" value="Genomic_DNA"/>
</dbReference>